<comment type="caution">
    <text evidence="1">The sequence shown here is derived from an EMBL/GenBank/DDBJ whole genome shotgun (WGS) entry which is preliminary data.</text>
</comment>
<reference evidence="2" key="1">
    <citation type="journal article" date="2023" name="Front. Plant Sci.">
        <title>Chromosomal-level genome assembly of Melastoma candidum provides insights into trichome evolution.</title>
        <authorList>
            <person name="Zhong Y."/>
            <person name="Wu W."/>
            <person name="Sun C."/>
            <person name="Zou P."/>
            <person name="Liu Y."/>
            <person name="Dai S."/>
            <person name="Zhou R."/>
        </authorList>
    </citation>
    <scope>NUCLEOTIDE SEQUENCE [LARGE SCALE GENOMIC DNA]</scope>
</reference>
<evidence type="ECO:0000313" key="2">
    <source>
        <dbReference type="Proteomes" id="UP001057402"/>
    </source>
</evidence>
<gene>
    <name evidence="1" type="ORF">MLD38_025635</name>
</gene>
<accession>A0ACB9NZ33</accession>
<proteinExistence type="predicted"/>
<sequence length="191" mass="21486">MCSALDTATKFELKACHLYATYNVRFRLQPSATVQPFIYKPRVNASANSVTSPSGENERETNIITRSGRIIPATKTLKNPEAPKISKVPLEEAKKVVKYIRTNKHRDVLKKFLTEVHVPAQIEVNYLDVFMSSLLARYSIIFSDEDLPEPGKGHNMALFITIKCRDMMIPRVLIDNGSGVNIVPVTLLKQL</sequence>
<keyword evidence="2" id="KW-1185">Reference proteome</keyword>
<organism evidence="1 2">
    <name type="scientific">Melastoma candidum</name>
    <dbReference type="NCBI Taxonomy" id="119954"/>
    <lineage>
        <taxon>Eukaryota</taxon>
        <taxon>Viridiplantae</taxon>
        <taxon>Streptophyta</taxon>
        <taxon>Embryophyta</taxon>
        <taxon>Tracheophyta</taxon>
        <taxon>Spermatophyta</taxon>
        <taxon>Magnoliopsida</taxon>
        <taxon>eudicotyledons</taxon>
        <taxon>Gunneridae</taxon>
        <taxon>Pentapetalae</taxon>
        <taxon>rosids</taxon>
        <taxon>malvids</taxon>
        <taxon>Myrtales</taxon>
        <taxon>Melastomataceae</taxon>
        <taxon>Melastomatoideae</taxon>
        <taxon>Melastomateae</taxon>
        <taxon>Melastoma</taxon>
    </lineage>
</organism>
<dbReference type="EMBL" id="CM042886">
    <property type="protein sequence ID" value="KAI4340834.1"/>
    <property type="molecule type" value="Genomic_DNA"/>
</dbReference>
<evidence type="ECO:0000313" key="1">
    <source>
        <dbReference type="EMBL" id="KAI4340834.1"/>
    </source>
</evidence>
<name>A0ACB9NZ33_9MYRT</name>
<dbReference type="Proteomes" id="UP001057402">
    <property type="component" value="Chromosome 7"/>
</dbReference>
<protein>
    <submittedName>
        <fullName evidence="1">Uncharacterized protein</fullName>
    </submittedName>
</protein>